<dbReference type="RefSeq" id="WP_092746131.1">
    <property type="nucleotide sequence ID" value="NZ_FMZC01000027.1"/>
</dbReference>
<gene>
    <name evidence="2" type="ORF">SAMN05192589_12737</name>
</gene>
<evidence type="ECO:0000256" key="1">
    <source>
        <dbReference type="SAM" id="MobiDB-lite"/>
    </source>
</evidence>
<feature type="compositionally biased region" description="Low complexity" evidence="1">
    <location>
        <begin position="215"/>
        <end position="236"/>
    </location>
</feature>
<accession>A0A1G7F918</accession>
<feature type="compositionally biased region" description="Low complexity" evidence="1">
    <location>
        <begin position="176"/>
        <end position="185"/>
    </location>
</feature>
<evidence type="ECO:0000313" key="2">
    <source>
        <dbReference type="EMBL" id="SDE72443.1"/>
    </source>
</evidence>
<dbReference type="EMBL" id="FMZC01000027">
    <property type="protein sequence ID" value="SDE72443.1"/>
    <property type="molecule type" value="Genomic_DNA"/>
</dbReference>
<feature type="region of interest" description="Disordered" evidence="1">
    <location>
        <begin position="145"/>
        <end position="250"/>
    </location>
</feature>
<evidence type="ECO:0000313" key="3">
    <source>
        <dbReference type="Proteomes" id="UP000198781"/>
    </source>
</evidence>
<reference evidence="2 3" key="1">
    <citation type="submission" date="2016-10" db="EMBL/GenBank/DDBJ databases">
        <authorList>
            <person name="de Groot N.N."/>
        </authorList>
    </citation>
    <scope>NUCLEOTIDE SEQUENCE [LARGE SCALE GENOMIC DNA]</scope>
    <source>
        <strain evidence="2 3">DSM 16619</strain>
    </source>
</reference>
<dbReference type="STRING" id="187868.SAMN05192589_12737"/>
<name>A0A1G7F918_9BURK</name>
<dbReference type="Pfam" id="PF12101">
    <property type="entry name" value="DUF3577"/>
    <property type="match status" value="1"/>
</dbReference>
<sequence>MTATTQGNDYFNLHTNGIGYLNRVRWVETKNGGRRADTFLACSISALRGNADKPDYTYFDLRVSGDEAIDMVERLEVDVREQRKVVVSFRIGDIYPHLYERDVLDQNRRKTGQKEMATLIKGRLLLINSITIDGENVYRREADAPQDDLQPGYDEPSQGEGVDQEWHEPEQEQRQEQPAPAPAARPAERSAQHAAQQPRQQRGPVNRPPAPPRHPQAARPPAAPPQGNAAYNAGYATGRAVRRTVDSAPA</sequence>
<dbReference type="Proteomes" id="UP000198781">
    <property type="component" value="Unassembled WGS sequence"/>
</dbReference>
<dbReference type="AlphaFoldDB" id="A0A1G7F918"/>
<organism evidence="2 3">
    <name type="scientific">Paracidovorax valerianellae</name>
    <dbReference type="NCBI Taxonomy" id="187868"/>
    <lineage>
        <taxon>Bacteria</taxon>
        <taxon>Pseudomonadati</taxon>
        <taxon>Pseudomonadota</taxon>
        <taxon>Betaproteobacteria</taxon>
        <taxon>Burkholderiales</taxon>
        <taxon>Comamonadaceae</taxon>
        <taxon>Paracidovorax</taxon>
    </lineage>
</organism>
<feature type="compositionally biased region" description="Basic and acidic residues" evidence="1">
    <location>
        <begin position="164"/>
        <end position="175"/>
    </location>
</feature>
<keyword evidence="3" id="KW-1185">Reference proteome</keyword>
<protein>
    <recommendedName>
        <fullName evidence="4">DUF3577 domain-containing protein</fullName>
    </recommendedName>
</protein>
<dbReference type="OrthoDB" id="6402776at2"/>
<feature type="compositionally biased region" description="Low complexity" evidence="1">
    <location>
        <begin position="192"/>
        <end position="205"/>
    </location>
</feature>
<evidence type="ECO:0008006" key="4">
    <source>
        <dbReference type="Google" id="ProtNLM"/>
    </source>
</evidence>
<proteinExistence type="predicted"/>
<dbReference type="InterPro" id="IPR021960">
    <property type="entry name" value="DUF3577"/>
</dbReference>